<dbReference type="OrthoDB" id="124855at2759"/>
<dbReference type="Pfam" id="PF05712">
    <property type="entry name" value="MRG"/>
    <property type="match status" value="1"/>
</dbReference>
<evidence type="ECO:0000256" key="3">
    <source>
        <dbReference type="ARBA" id="ARBA00011353"/>
    </source>
</evidence>
<dbReference type="InterPro" id="IPR038217">
    <property type="entry name" value="MRG_C_sf"/>
</dbReference>
<evidence type="ECO:0000256" key="7">
    <source>
        <dbReference type="ARBA" id="ARBA00023163"/>
    </source>
</evidence>
<evidence type="ECO:0000313" key="11">
    <source>
        <dbReference type="EMBL" id="RVX75820.1"/>
    </source>
</evidence>
<evidence type="ECO:0000256" key="2">
    <source>
        <dbReference type="ARBA" id="ARBA00009093"/>
    </source>
</evidence>
<dbReference type="PROSITE" id="PS51640">
    <property type="entry name" value="MRG"/>
    <property type="match status" value="1"/>
</dbReference>
<dbReference type="Gene3D" id="2.30.30.140">
    <property type="match status" value="1"/>
</dbReference>
<keyword evidence="6" id="KW-0805">Transcription regulation</keyword>
<evidence type="ECO:0000256" key="8">
    <source>
        <dbReference type="ARBA" id="ARBA00023242"/>
    </source>
</evidence>
<keyword evidence="7" id="KW-0804">Transcription</keyword>
<dbReference type="InterPro" id="IPR016197">
    <property type="entry name" value="Chromo-like_dom_sf"/>
</dbReference>
<feature type="region of interest" description="Disordered" evidence="9">
    <location>
        <begin position="82"/>
        <end position="190"/>
    </location>
</feature>
<comment type="similarity">
    <text evidence="2">Belongs to the MRG family.</text>
</comment>
<accession>A0A438NJB4</accession>
<feature type="region of interest" description="Disordered" evidence="9">
    <location>
        <begin position="311"/>
        <end position="451"/>
    </location>
</feature>
<dbReference type="PANTHER" id="PTHR10880">
    <property type="entry name" value="MORTALITY FACTOR 4-LIKE PROTEIN"/>
    <property type="match status" value="1"/>
</dbReference>
<dbReference type="GO" id="GO:0006338">
    <property type="term" value="P:chromatin remodeling"/>
    <property type="evidence" value="ECO:0007669"/>
    <property type="project" value="UniProtKB-ARBA"/>
</dbReference>
<dbReference type="InterPro" id="IPR008676">
    <property type="entry name" value="MRG"/>
</dbReference>
<dbReference type="Pfam" id="PF22732">
    <property type="entry name" value="MSL3_chromo-like"/>
    <property type="match status" value="1"/>
</dbReference>
<comment type="subcellular location">
    <subcellularLocation>
        <location evidence="1">Nucleus</location>
    </subcellularLocation>
</comment>
<evidence type="ECO:0000256" key="6">
    <source>
        <dbReference type="ARBA" id="ARBA00023015"/>
    </source>
</evidence>
<feature type="domain" description="Chromo" evidence="10">
    <location>
        <begin position="26"/>
        <end position="86"/>
    </location>
</feature>
<dbReference type="Gene3D" id="1.10.274.30">
    <property type="entry name" value="MRG domain"/>
    <property type="match status" value="1"/>
</dbReference>
<keyword evidence="5" id="KW-0156">Chromatin regulator</keyword>
<dbReference type="SUPFAM" id="SSF54160">
    <property type="entry name" value="Chromo domain-like"/>
    <property type="match status" value="1"/>
</dbReference>
<dbReference type="InterPro" id="IPR026541">
    <property type="entry name" value="MRG_dom"/>
</dbReference>
<dbReference type="EMBL" id="NAJM01000001">
    <property type="protein sequence ID" value="RVX75820.1"/>
    <property type="molecule type" value="Genomic_DNA"/>
</dbReference>
<feature type="compositionally biased region" description="Basic and acidic residues" evidence="9">
    <location>
        <begin position="410"/>
        <end position="420"/>
    </location>
</feature>
<evidence type="ECO:0000256" key="1">
    <source>
        <dbReference type="ARBA" id="ARBA00004123"/>
    </source>
</evidence>
<name>A0A438NJB4_EXOME</name>
<gene>
    <name evidence="11" type="ORF">B0A52_00177</name>
</gene>
<comment type="subunit">
    <text evidence="3">Component of the NuA4 histone acetyltransferase complex.</text>
</comment>
<dbReference type="GO" id="GO:0035267">
    <property type="term" value="C:NuA4 histone acetyltransferase complex"/>
    <property type="evidence" value="ECO:0007669"/>
    <property type="project" value="TreeGrafter"/>
</dbReference>
<keyword evidence="8" id="KW-0539">Nucleus</keyword>
<dbReference type="VEuPathDB" id="FungiDB:PV10_01793"/>
<dbReference type="Proteomes" id="UP000288859">
    <property type="component" value="Unassembled WGS sequence"/>
</dbReference>
<reference evidence="11 12" key="1">
    <citation type="submission" date="2017-03" db="EMBL/GenBank/DDBJ databases">
        <title>Genomes of endolithic fungi from Antarctica.</title>
        <authorList>
            <person name="Coleine C."/>
            <person name="Masonjones S."/>
            <person name="Stajich J.E."/>
        </authorList>
    </citation>
    <scope>NUCLEOTIDE SEQUENCE [LARGE SCALE GENOMIC DNA]</scope>
    <source>
        <strain evidence="11 12">CCFEE 6314</strain>
    </source>
</reference>
<evidence type="ECO:0000259" key="10">
    <source>
        <dbReference type="SMART" id="SM00298"/>
    </source>
</evidence>
<evidence type="ECO:0000256" key="4">
    <source>
        <dbReference type="ARBA" id="ARBA00018505"/>
    </source>
</evidence>
<protein>
    <recommendedName>
        <fullName evidence="4">Chromatin modification-related protein EAF3</fullName>
    </recommendedName>
</protein>
<evidence type="ECO:0000256" key="5">
    <source>
        <dbReference type="ARBA" id="ARBA00022853"/>
    </source>
</evidence>
<dbReference type="InterPro" id="IPR053820">
    <property type="entry name" value="MSL3_chromo-like"/>
</dbReference>
<comment type="caution">
    <text evidence="11">The sequence shown here is derived from an EMBL/GenBank/DDBJ whole genome shotgun (WGS) entry which is preliminary data.</text>
</comment>
<dbReference type="PANTHER" id="PTHR10880:SF15">
    <property type="entry name" value="MSL COMPLEX SUBUNIT 3"/>
    <property type="match status" value="1"/>
</dbReference>
<evidence type="ECO:0000256" key="9">
    <source>
        <dbReference type="SAM" id="MobiDB-lite"/>
    </source>
</evidence>
<evidence type="ECO:0000313" key="12">
    <source>
        <dbReference type="Proteomes" id="UP000288859"/>
    </source>
</evidence>
<proteinExistence type="inferred from homology"/>
<dbReference type="GO" id="GO:0032221">
    <property type="term" value="C:Rpd3S complex"/>
    <property type="evidence" value="ECO:0007669"/>
    <property type="project" value="TreeGrafter"/>
</dbReference>
<feature type="compositionally biased region" description="Low complexity" evidence="9">
    <location>
        <begin position="90"/>
        <end position="107"/>
    </location>
</feature>
<feature type="compositionally biased region" description="Basic and acidic residues" evidence="9">
    <location>
        <begin position="132"/>
        <end position="142"/>
    </location>
</feature>
<organism evidence="11 12">
    <name type="scientific">Exophiala mesophila</name>
    <name type="common">Black yeast-like fungus</name>
    <dbReference type="NCBI Taxonomy" id="212818"/>
    <lineage>
        <taxon>Eukaryota</taxon>
        <taxon>Fungi</taxon>
        <taxon>Dikarya</taxon>
        <taxon>Ascomycota</taxon>
        <taxon>Pezizomycotina</taxon>
        <taxon>Eurotiomycetes</taxon>
        <taxon>Chaetothyriomycetidae</taxon>
        <taxon>Chaetothyriales</taxon>
        <taxon>Herpotrichiellaceae</taxon>
        <taxon>Exophiala</taxon>
    </lineage>
</organism>
<dbReference type="SMART" id="SM00298">
    <property type="entry name" value="CHROMO"/>
    <property type="match status" value="1"/>
</dbReference>
<feature type="region of interest" description="Disordered" evidence="9">
    <location>
        <begin position="247"/>
        <end position="278"/>
    </location>
</feature>
<dbReference type="GO" id="GO:0006355">
    <property type="term" value="P:regulation of DNA-templated transcription"/>
    <property type="evidence" value="ECO:0007669"/>
    <property type="project" value="InterPro"/>
</dbReference>
<feature type="compositionally biased region" description="Polar residues" evidence="9">
    <location>
        <begin position="312"/>
        <end position="345"/>
    </location>
</feature>
<dbReference type="AlphaFoldDB" id="A0A438NJB4"/>
<dbReference type="InterPro" id="IPR000953">
    <property type="entry name" value="Chromo/chromo_shadow_dom"/>
</dbReference>
<sequence length="671" mass="74460">MAPASSESKPVYAKDEKALCFHGELLYEAKVTESRRSDPKDKSSPFEYRVHYKGWKNTWDDWVPQDRLRKLTDDNRELANNLRREVLAQTASKAPPKTSSKSRRGQGSEFGSGRGSEERSSAPITGGRGSKRARDNDIEKVGDSPFLTPGNSPLRDLDMSPPFPSFNPVLAYSGEPGPGSGPGADFSSLNHPFPCSQFPQAAFTPENTPTSGLPSLDRSPSVNPLLYNPVAVHRYCFLLDGCDDDDESPALRGGSTVIKPTKSRTSTNPNPRPITGGKHNVFLYNELEDLVDFDADLEDMAASINVRRDLVQQEQPVTSKKPQPQLPTSSKPASSVATSPAMSEMSSDHEDFTPKSRPTGPSPGTRNKPIKHVPYLFPNKRPRRNVSDQVSQSQPEMRDVTDLDQSPDTSPDREAVDKSSKKARSYHTPLPGTGSPSKPQTIVGHKRAHPRASPAQRFARVIVVGDPAAQPLIHSSRRCTTCIALGEDNYYNRPSIRISIPDHLKSLLVDDWENVTKSLLLVPLPSKAPANYILDEYFNEEKMNRRLGSVEADILLEFVAGLKTYFEKAIGKILLYRFERAQLAEVRKLWESGQHKDWEGRGPGDCYGAEHLTRMVVNLPEIIAQTNMDAASVNRLKTELSKFSTWLAQNSSRFFCAKYEKPSAEYVESAR</sequence>
<dbReference type="CDD" id="cd18983">
    <property type="entry name" value="CBD_MSL3_like"/>
    <property type="match status" value="1"/>
</dbReference>